<dbReference type="PANTHER" id="PTHR46576">
    <property type="entry name" value="BROMO ADJACENT HOMOLOGY DOMAIN-CONTAINING 1 PROTEIN"/>
    <property type="match status" value="1"/>
</dbReference>
<evidence type="ECO:0000256" key="2">
    <source>
        <dbReference type="SAM" id="Phobius"/>
    </source>
</evidence>
<keyword evidence="2" id="KW-0812">Transmembrane</keyword>
<dbReference type="InterPro" id="IPR043151">
    <property type="entry name" value="BAH_sf"/>
</dbReference>
<proteinExistence type="predicted"/>
<dbReference type="GO" id="GO:0031507">
    <property type="term" value="P:heterochromatin formation"/>
    <property type="evidence" value="ECO:0007669"/>
    <property type="project" value="TreeGrafter"/>
</dbReference>
<dbReference type="PROSITE" id="PS51038">
    <property type="entry name" value="BAH"/>
    <property type="match status" value="1"/>
</dbReference>
<evidence type="ECO:0000259" key="3">
    <source>
        <dbReference type="PROSITE" id="PS51038"/>
    </source>
</evidence>
<feature type="domain" description="BAH" evidence="3">
    <location>
        <begin position="223"/>
        <end position="378"/>
    </location>
</feature>
<keyword evidence="4" id="KW-1185">Reference proteome</keyword>
<organism evidence="4 5">
    <name type="scientific">Syphacia muris</name>
    <dbReference type="NCBI Taxonomy" id="451379"/>
    <lineage>
        <taxon>Eukaryota</taxon>
        <taxon>Metazoa</taxon>
        <taxon>Ecdysozoa</taxon>
        <taxon>Nematoda</taxon>
        <taxon>Chromadorea</taxon>
        <taxon>Rhabditida</taxon>
        <taxon>Spirurina</taxon>
        <taxon>Oxyuridomorpha</taxon>
        <taxon>Oxyuroidea</taxon>
        <taxon>Oxyuridae</taxon>
        <taxon>Syphacia</taxon>
    </lineage>
</organism>
<dbReference type="Gene3D" id="2.30.30.490">
    <property type="match status" value="1"/>
</dbReference>
<feature type="transmembrane region" description="Helical" evidence="2">
    <location>
        <begin position="443"/>
        <end position="466"/>
    </location>
</feature>
<name>A0A0N5AYR8_9BILA</name>
<dbReference type="AlphaFoldDB" id="A0A0N5AYR8"/>
<dbReference type="InterPro" id="IPR001025">
    <property type="entry name" value="BAH_dom"/>
</dbReference>
<reference evidence="5" key="1">
    <citation type="submission" date="2017-02" db="UniProtKB">
        <authorList>
            <consortium name="WormBaseParasite"/>
        </authorList>
    </citation>
    <scope>IDENTIFICATION</scope>
</reference>
<evidence type="ECO:0000313" key="4">
    <source>
        <dbReference type="Proteomes" id="UP000046393"/>
    </source>
</evidence>
<sequence length="473" mass="53590">MKESLNDLPKLEKQTTTLQENQNLLMSVVPKKQQPTVKTEQCITDQNLCVSDVDMFHAPVERPSPPLTPSLDPELLRRLEAEDTPRRVLRASTIAVTKSSLARKENGSVRQKRKATDSDRQVRRGMPRKSKTVGNNFDTPIEDKIAEESSACTPSSSGVSSMSSSTSSSGSTKSKRRRKTQLKINSNWRPVTTGEKHYVYNSNDNAPVKRLCFPAVQHVREPETIRLYDAVIVNSEDGSRNIGKIARIFLDDSTGLLMATVFWYYASEQVEIDPKHIDPPILPRELLASRHIDMIPIDTIQEVVYVLTVNEYSRYVAENKSDALPREQRPKVEDEVWPRAEDSYFRRSCLPCEDSLPELVFFCRRIYDFKQKRIIVNRRSIVRRSVPKKGLRRSHRNRHSKFVDPVVAEVSSSPDVFSRLVVVQVGFVVFRGSGSDVVIALPILRFLSSAMLCVVIIIVGFCRLICFQSLGGN</sequence>
<feature type="compositionally biased region" description="Low complexity" evidence="1">
    <location>
        <begin position="155"/>
        <end position="172"/>
    </location>
</feature>
<dbReference type="GO" id="GO:0045892">
    <property type="term" value="P:negative regulation of DNA-templated transcription"/>
    <property type="evidence" value="ECO:0007669"/>
    <property type="project" value="TreeGrafter"/>
</dbReference>
<dbReference type="GO" id="GO:0005677">
    <property type="term" value="C:chromatin silencing complex"/>
    <property type="evidence" value="ECO:0007669"/>
    <property type="project" value="TreeGrafter"/>
</dbReference>
<dbReference type="Proteomes" id="UP000046393">
    <property type="component" value="Unplaced"/>
</dbReference>
<protein>
    <submittedName>
        <fullName evidence="5">BAH domain-containing protein</fullName>
    </submittedName>
</protein>
<dbReference type="STRING" id="451379.A0A0N5AYR8"/>
<dbReference type="GO" id="GO:0003682">
    <property type="term" value="F:chromatin binding"/>
    <property type="evidence" value="ECO:0007669"/>
    <property type="project" value="InterPro"/>
</dbReference>
<evidence type="ECO:0000256" key="1">
    <source>
        <dbReference type="SAM" id="MobiDB-lite"/>
    </source>
</evidence>
<accession>A0A0N5AYR8</accession>
<feature type="region of interest" description="Disordered" evidence="1">
    <location>
        <begin position="99"/>
        <end position="184"/>
    </location>
</feature>
<evidence type="ECO:0000313" key="5">
    <source>
        <dbReference type="WBParaSite" id="SMUV_0001011801-mRNA-1"/>
    </source>
</evidence>
<dbReference type="Pfam" id="PF01426">
    <property type="entry name" value="BAH"/>
    <property type="match status" value="1"/>
</dbReference>
<dbReference type="WBParaSite" id="SMUV_0001011801-mRNA-1">
    <property type="protein sequence ID" value="SMUV_0001011801-mRNA-1"/>
    <property type="gene ID" value="SMUV_0001011801"/>
</dbReference>
<keyword evidence="2" id="KW-0472">Membrane</keyword>
<dbReference type="GO" id="GO:0000976">
    <property type="term" value="F:transcription cis-regulatory region binding"/>
    <property type="evidence" value="ECO:0007669"/>
    <property type="project" value="TreeGrafter"/>
</dbReference>
<dbReference type="InterPro" id="IPR053032">
    <property type="entry name" value="BAH_domain-containing"/>
</dbReference>
<keyword evidence="2" id="KW-1133">Transmembrane helix</keyword>
<dbReference type="PANTHER" id="PTHR46576:SF1">
    <property type="entry name" value="BROMO ADJACENT HOMOLOGY DOMAIN-CONTAINING 1 PROTEIN"/>
    <property type="match status" value="1"/>
</dbReference>